<name>H8H109_DEIGI</name>
<evidence type="ECO:0000256" key="1">
    <source>
        <dbReference type="ARBA" id="ARBA00004741"/>
    </source>
</evidence>
<evidence type="ECO:0000313" key="12">
    <source>
        <dbReference type="Proteomes" id="UP000007575"/>
    </source>
</evidence>
<dbReference type="GO" id="GO:0005737">
    <property type="term" value="C:cytoplasm"/>
    <property type="evidence" value="ECO:0007669"/>
    <property type="project" value="TreeGrafter"/>
</dbReference>
<dbReference type="RefSeq" id="WP_014695546.1">
    <property type="nucleotide sequence ID" value="NC_017805.1"/>
</dbReference>
<evidence type="ECO:0000256" key="3">
    <source>
        <dbReference type="ARBA" id="ARBA00022605"/>
    </source>
</evidence>
<dbReference type="KEGG" id="dgo:DGo_PA0142"/>
<geneLocation type="plasmid" evidence="11 12">
    <name>P1</name>
</geneLocation>
<dbReference type="PIRSF" id="PIRSF001500">
    <property type="entry name" value="Chor_mut_pdt_Ppr"/>
    <property type="match status" value="1"/>
</dbReference>
<feature type="site" description="Essential for prephenate dehydratase activity" evidence="8">
    <location>
        <position position="194"/>
    </location>
</feature>
<evidence type="ECO:0000256" key="7">
    <source>
        <dbReference type="ARBA" id="ARBA00047848"/>
    </source>
</evidence>
<evidence type="ECO:0000256" key="6">
    <source>
        <dbReference type="ARBA" id="ARBA00023239"/>
    </source>
</evidence>
<dbReference type="PANTHER" id="PTHR21022:SF19">
    <property type="entry name" value="PREPHENATE DEHYDRATASE-RELATED"/>
    <property type="match status" value="1"/>
</dbReference>
<dbReference type="HOGENOM" id="CLU_035008_0_2_0"/>
<comment type="pathway">
    <text evidence="1">Amino-acid biosynthesis; L-phenylalanine biosynthesis; phenylpyruvate from prephenate: step 1/1.</text>
</comment>
<dbReference type="GO" id="GO:0004664">
    <property type="term" value="F:prephenate dehydratase activity"/>
    <property type="evidence" value="ECO:0007669"/>
    <property type="project" value="UniProtKB-EC"/>
</dbReference>
<reference evidence="11 12" key="1">
    <citation type="journal article" date="2012" name="PLoS ONE">
        <title>Genome sequence and transcriptome analysis of the radioresistant bacterium Deinococcus gobiensis: insights into the extreme environmental adaptations.</title>
        <authorList>
            <person name="Yuan M."/>
            <person name="Chen M."/>
            <person name="Zhang W."/>
            <person name="Lu W."/>
            <person name="Wang J."/>
            <person name="Yang M."/>
            <person name="Zhao P."/>
            <person name="Tang R."/>
            <person name="Li X."/>
            <person name="Hao Y."/>
            <person name="Zhou Z."/>
            <person name="Zhan Y."/>
            <person name="Yu H."/>
            <person name="Teng C."/>
            <person name="Yan Y."/>
            <person name="Ping S."/>
            <person name="Wang Y."/>
            <person name="Lin M."/>
        </authorList>
    </citation>
    <scope>NUCLEOTIDE SEQUENCE [LARGE SCALE GENOMIC DNA]</scope>
    <source>
        <strain evidence="12">DSM 21396 / JCM 16679 / CGMCC 1.7299 / I-0</strain>
        <plasmid evidence="11">P1</plasmid>
    </source>
</reference>
<feature type="domain" description="Prephenate dehydratase" evidence="10">
    <location>
        <begin position="20"/>
        <end position="201"/>
    </location>
</feature>
<dbReference type="GO" id="GO:0009094">
    <property type="term" value="P:L-phenylalanine biosynthetic process"/>
    <property type="evidence" value="ECO:0007669"/>
    <property type="project" value="UniProtKB-UniPathway"/>
</dbReference>
<keyword evidence="3" id="KW-0028">Amino-acid biosynthesis</keyword>
<dbReference type="AlphaFoldDB" id="H8H109"/>
<evidence type="ECO:0000256" key="5">
    <source>
        <dbReference type="ARBA" id="ARBA00023222"/>
    </source>
</evidence>
<dbReference type="UniPathway" id="UPA00121">
    <property type="reaction ID" value="UER00345"/>
</dbReference>
<evidence type="ECO:0000313" key="11">
    <source>
        <dbReference type="EMBL" id="AFD27029.1"/>
    </source>
</evidence>
<evidence type="ECO:0000256" key="4">
    <source>
        <dbReference type="ARBA" id="ARBA00023141"/>
    </source>
</evidence>
<dbReference type="InterPro" id="IPR008242">
    <property type="entry name" value="Chor_mutase/pphenate_deHydtase"/>
</dbReference>
<gene>
    <name evidence="11" type="primary">pheA</name>
    <name evidence="11" type="ordered locus">DGo_PA0142</name>
</gene>
<evidence type="ECO:0000256" key="8">
    <source>
        <dbReference type="PIRSR" id="PIRSR001500-2"/>
    </source>
</evidence>
<dbReference type="SUPFAM" id="SSF53850">
    <property type="entry name" value="Periplasmic binding protein-like II"/>
    <property type="match status" value="1"/>
</dbReference>
<keyword evidence="9" id="KW-0732">Signal</keyword>
<keyword evidence="5" id="KW-0584">Phenylalanine biosynthesis</keyword>
<dbReference type="InterPro" id="IPR001086">
    <property type="entry name" value="Preph_deHydtase"/>
</dbReference>
<keyword evidence="6" id="KW-0456">Lyase</keyword>
<sequence length="292" mass="30041">MRTLFSLALLLSSSLASAASLDYLGPKGTYSDQAAQLYAAQSGLKVGQALPTITAVSVAVATGQSQYGLIPNENSVGAFVTETSGLLAKGDPGWRIVGELALPISNTLLVKPGTPASAVKTIISHPQPFKQSAGYLAKTFPNVARQEVASTAAAAEAVSKGDGTTAAISAPAAAGVYGLEVLAADIQDDKTNATSFWAVQRAGQAFPAKLPNRVVVMLDAPAASPALGELVSGLRALGFTARNVQSWPLGGGLGGYRFVLGFDSAYGYPFDRVERTVSGTQKALLLGAWRKN</sequence>
<dbReference type="Proteomes" id="UP000007575">
    <property type="component" value="Plasmid P1"/>
</dbReference>
<evidence type="ECO:0000256" key="9">
    <source>
        <dbReference type="SAM" id="SignalP"/>
    </source>
</evidence>
<dbReference type="PANTHER" id="PTHR21022">
    <property type="entry name" value="PREPHENATE DEHYDRATASE P PROTEIN"/>
    <property type="match status" value="1"/>
</dbReference>
<protein>
    <recommendedName>
        <fullName evidence="2">prephenate dehydratase</fullName>
        <ecNumber evidence="2">4.2.1.51</ecNumber>
    </recommendedName>
</protein>
<dbReference type="PATRIC" id="fig|745776.4.peg.3178"/>
<dbReference type="EMBL" id="CP002192">
    <property type="protein sequence ID" value="AFD27029.1"/>
    <property type="molecule type" value="Genomic_DNA"/>
</dbReference>
<keyword evidence="4" id="KW-0057">Aromatic amino acid biosynthesis</keyword>
<feature type="chain" id="PRO_5003612623" description="prephenate dehydratase" evidence="9">
    <location>
        <begin position="19"/>
        <end position="292"/>
    </location>
</feature>
<evidence type="ECO:0000259" key="10">
    <source>
        <dbReference type="PROSITE" id="PS51171"/>
    </source>
</evidence>
<dbReference type="Gene3D" id="3.40.190.10">
    <property type="entry name" value="Periplasmic binding protein-like II"/>
    <property type="match status" value="2"/>
</dbReference>
<proteinExistence type="predicted"/>
<dbReference type="Pfam" id="PF00800">
    <property type="entry name" value="PDT"/>
    <property type="match status" value="1"/>
</dbReference>
<dbReference type="EC" id="4.2.1.51" evidence="2"/>
<accession>H8H109</accession>
<dbReference type="PROSITE" id="PS51171">
    <property type="entry name" value="PREPHENATE_DEHYDR_3"/>
    <property type="match status" value="1"/>
</dbReference>
<organism evidence="11 12">
    <name type="scientific">Deinococcus gobiensis (strain DSM 21396 / JCM 16679 / CGMCC 1.7299 / I-0)</name>
    <dbReference type="NCBI Taxonomy" id="745776"/>
    <lineage>
        <taxon>Bacteria</taxon>
        <taxon>Thermotogati</taxon>
        <taxon>Deinococcota</taxon>
        <taxon>Deinococci</taxon>
        <taxon>Deinococcales</taxon>
        <taxon>Deinococcaceae</taxon>
        <taxon>Deinococcus</taxon>
    </lineage>
</organism>
<feature type="signal peptide" evidence="9">
    <location>
        <begin position="1"/>
        <end position="18"/>
    </location>
</feature>
<evidence type="ECO:0000256" key="2">
    <source>
        <dbReference type="ARBA" id="ARBA00013147"/>
    </source>
</evidence>
<keyword evidence="12" id="KW-1185">Reference proteome</keyword>
<comment type="catalytic activity">
    <reaction evidence="7">
        <text>prephenate + H(+) = 3-phenylpyruvate + CO2 + H2O</text>
        <dbReference type="Rhea" id="RHEA:21648"/>
        <dbReference type="ChEBI" id="CHEBI:15377"/>
        <dbReference type="ChEBI" id="CHEBI:15378"/>
        <dbReference type="ChEBI" id="CHEBI:16526"/>
        <dbReference type="ChEBI" id="CHEBI:18005"/>
        <dbReference type="ChEBI" id="CHEBI:29934"/>
        <dbReference type="EC" id="4.2.1.51"/>
    </reaction>
</comment>
<keyword evidence="11" id="KW-0614">Plasmid</keyword>